<dbReference type="Gene3D" id="1.10.510.10">
    <property type="entry name" value="Transferase(Phosphotransferase) domain 1"/>
    <property type="match status" value="1"/>
</dbReference>
<keyword evidence="7" id="KW-0430">Lectin</keyword>
<dbReference type="InterPro" id="IPR000719">
    <property type="entry name" value="Prot_kinase_dom"/>
</dbReference>
<evidence type="ECO:0000259" key="6">
    <source>
        <dbReference type="PROSITE" id="PS50011"/>
    </source>
</evidence>
<feature type="domain" description="Protein kinase" evidence="6">
    <location>
        <begin position="1"/>
        <end position="133"/>
    </location>
</feature>
<dbReference type="Pfam" id="PF11883">
    <property type="entry name" value="DUF3403"/>
    <property type="match status" value="1"/>
</dbReference>
<dbReference type="EMBL" id="QGNW01000513">
    <property type="protein sequence ID" value="RVW68937.1"/>
    <property type="molecule type" value="Genomic_DNA"/>
</dbReference>
<reference evidence="7 8" key="1">
    <citation type="journal article" date="2018" name="PLoS Genet.">
        <title>Population sequencing reveals clonal diversity and ancestral inbreeding in the grapevine cultivar Chardonnay.</title>
        <authorList>
            <person name="Roach M.J."/>
            <person name="Johnson D.L."/>
            <person name="Bohlmann J."/>
            <person name="van Vuuren H.J."/>
            <person name="Jones S.J."/>
            <person name="Pretorius I.S."/>
            <person name="Schmidt S.A."/>
            <person name="Borneman A.R."/>
        </authorList>
    </citation>
    <scope>NUCLEOTIDE SEQUENCE [LARGE SCALE GENOMIC DNA]</scope>
    <source>
        <strain evidence="8">cv. Chardonnay</strain>
        <tissue evidence="7">Leaf</tissue>
    </source>
</reference>
<sequence length="301" mass="33489">METRTKRIVGTYGYMSPEYVIDGHFSIKLDVFSFGVLLLEIVSGKKNRGFSHPDHHHNLLGHVSMAAVGTKQGLGINGCMFGRFMCCIASIMMHTSRFTMCSKPSSRQTSNVISDFMLGNEGATLPQPKHPGFFTERSSVDTDTMSAKIELHSENAVPASLTKTGCKGSPVAAQGTVICNLRFTCRILNSDSLWIRHITAAQTWCTCSCFDPSVKISSGQSFELGFFSPGKSENRCLGIWYKSTPETVVWVANRDDPIAECYRVLTIKSSREYSCTAPRYWKPTSQGWHSREFSELFMAEL</sequence>
<dbReference type="Proteomes" id="UP000288805">
    <property type="component" value="Unassembled WGS sequence"/>
</dbReference>
<keyword evidence="5" id="KW-0067">ATP-binding</keyword>
<dbReference type="GO" id="GO:0005524">
    <property type="term" value="F:ATP binding"/>
    <property type="evidence" value="ECO:0007669"/>
    <property type="project" value="UniProtKB-KW"/>
</dbReference>
<dbReference type="PANTHER" id="PTHR27002:SF181">
    <property type="entry name" value="RECEPTOR-LIKE SERINE_THREONINE-PROTEIN KINASE"/>
    <property type="match status" value="1"/>
</dbReference>
<keyword evidence="2" id="KW-0808">Transferase</keyword>
<comment type="caution">
    <text evidence="7">The sequence shown here is derived from an EMBL/GenBank/DDBJ whole genome shotgun (WGS) entry which is preliminary data.</text>
</comment>
<dbReference type="InterPro" id="IPR011009">
    <property type="entry name" value="Kinase-like_dom_sf"/>
</dbReference>
<dbReference type="InterPro" id="IPR021820">
    <property type="entry name" value="S-locus_recpt_kinase_C"/>
</dbReference>
<dbReference type="AlphaFoldDB" id="A0A438G9P5"/>
<keyword evidence="7" id="KW-0675">Receptor</keyword>
<evidence type="ECO:0000256" key="1">
    <source>
        <dbReference type="ARBA" id="ARBA00022527"/>
    </source>
</evidence>
<organism evidence="7 8">
    <name type="scientific">Vitis vinifera</name>
    <name type="common">Grape</name>
    <dbReference type="NCBI Taxonomy" id="29760"/>
    <lineage>
        <taxon>Eukaryota</taxon>
        <taxon>Viridiplantae</taxon>
        <taxon>Streptophyta</taxon>
        <taxon>Embryophyta</taxon>
        <taxon>Tracheophyta</taxon>
        <taxon>Spermatophyta</taxon>
        <taxon>Magnoliopsida</taxon>
        <taxon>eudicotyledons</taxon>
        <taxon>Gunneridae</taxon>
        <taxon>Pentapetalae</taxon>
        <taxon>rosids</taxon>
        <taxon>Vitales</taxon>
        <taxon>Vitaceae</taxon>
        <taxon>Viteae</taxon>
        <taxon>Vitis</taxon>
    </lineage>
</organism>
<dbReference type="SUPFAM" id="SSF56112">
    <property type="entry name" value="Protein kinase-like (PK-like)"/>
    <property type="match status" value="1"/>
</dbReference>
<protein>
    <submittedName>
        <fullName evidence="7">G-type lectin S-receptor-like serine/threonine-protein kinase SD1-1</fullName>
    </submittedName>
</protein>
<proteinExistence type="predicted"/>
<evidence type="ECO:0000256" key="3">
    <source>
        <dbReference type="ARBA" id="ARBA00022741"/>
    </source>
</evidence>
<keyword evidence="4 7" id="KW-0418">Kinase</keyword>
<keyword evidence="1" id="KW-0723">Serine/threonine-protein kinase</keyword>
<dbReference type="Pfam" id="PF07714">
    <property type="entry name" value="PK_Tyr_Ser-Thr"/>
    <property type="match status" value="1"/>
</dbReference>
<evidence type="ECO:0000256" key="2">
    <source>
        <dbReference type="ARBA" id="ARBA00022679"/>
    </source>
</evidence>
<dbReference type="GO" id="GO:0004674">
    <property type="term" value="F:protein serine/threonine kinase activity"/>
    <property type="evidence" value="ECO:0007669"/>
    <property type="project" value="UniProtKB-KW"/>
</dbReference>
<evidence type="ECO:0000313" key="8">
    <source>
        <dbReference type="Proteomes" id="UP000288805"/>
    </source>
</evidence>
<gene>
    <name evidence="7" type="primary">SD11_4</name>
    <name evidence="7" type="ORF">CK203_057017</name>
</gene>
<dbReference type="PANTHER" id="PTHR27002">
    <property type="entry name" value="RECEPTOR-LIKE SERINE/THREONINE-PROTEIN KINASE SD1-8"/>
    <property type="match status" value="1"/>
</dbReference>
<keyword evidence="3" id="KW-0547">Nucleotide-binding</keyword>
<dbReference type="GO" id="GO:0030246">
    <property type="term" value="F:carbohydrate binding"/>
    <property type="evidence" value="ECO:0007669"/>
    <property type="project" value="UniProtKB-KW"/>
</dbReference>
<evidence type="ECO:0000256" key="4">
    <source>
        <dbReference type="ARBA" id="ARBA00022777"/>
    </source>
</evidence>
<accession>A0A438G9P5</accession>
<evidence type="ECO:0000256" key="5">
    <source>
        <dbReference type="ARBA" id="ARBA00022840"/>
    </source>
</evidence>
<evidence type="ECO:0000313" key="7">
    <source>
        <dbReference type="EMBL" id="RVW68937.1"/>
    </source>
</evidence>
<dbReference type="PROSITE" id="PS50011">
    <property type="entry name" value="PROTEIN_KINASE_DOM"/>
    <property type="match status" value="1"/>
</dbReference>
<dbReference type="InterPro" id="IPR001245">
    <property type="entry name" value="Ser-Thr/Tyr_kinase_cat_dom"/>
</dbReference>
<name>A0A438G9P5_VITVI</name>